<dbReference type="AlphaFoldDB" id="A0AAQ3KIZ7"/>
<dbReference type="EMBL" id="CP136894">
    <property type="protein sequence ID" value="WOL09469.1"/>
    <property type="molecule type" value="Genomic_DNA"/>
</dbReference>
<protein>
    <submittedName>
        <fullName evidence="1">Uncharacterized protein</fullName>
    </submittedName>
</protein>
<reference evidence="1 2" key="1">
    <citation type="submission" date="2023-10" db="EMBL/GenBank/DDBJ databases">
        <title>Chromosome-scale genome assembly provides insights into flower coloration mechanisms of Canna indica.</title>
        <authorList>
            <person name="Li C."/>
        </authorList>
    </citation>
    <scope>NUCLEOTIDE SEQUENCE [LARGE SCALE GENOMIC DNA]</scope>
    <source>
        <tissue evidence="1">Flower</tissue>
    </source>
</reference>
<proteinExistence type="predicted"/>
<accession>A0AAQ3KIZ7</accession>
<name>A0AAQ3KIZ7_9LILI</name>
<evidence type="ECO:0000313" key="2">
    <source>
        <dbReference type="Proteomes" id="UP001327560"/>
    </source>
</evidence>
<evidence type="ECO:0000313" key="1">
    <source>
        <dbReference type="EMBL" id="WOL09469.1"/>
    </source>
</evidence>
<sequence>MPSRRVQAGLNLIQGTYRLMKERDYGIGGCPERLDVRSRKIGPGFEEGKIRGLILIGSYSPTNGHRSWLCTTNSHLGWYMVSFKNIHKINTVSRGHELILRVKQLETEVPPIANGSSPERLSCLSYKEDGRVFCKNFIYFK</sequence>
<gene>
    <name evidence="1" type="ORF">Cni_G18222</name>
</gene>
<keyword evidence="2" id="KW-1185">Reference proteome</keyword>
<dbReference type="Proteomes" id="UP001327560">
    <property type="component" value="Chromosome 5"/>
</dbReference>
<organism evidence="1 2">
    <name type="scientific">Canna indica</name>
    <name type="common">Indian-shot</name>
    <dbReference type="NCBI Taxonomy" id="4628"/>
    <lineage>
        <taxon>Eukaryota</taxon>
        <taxon>Viridiplantae</taxon>
        <taxon>Streptophyta</taxon>
        <taxon>Embryophyta</taxon>
        <taxon>Tracheophyta</taxon>
        <taxon>Spermatophyta</taxon>
        <taxon>Magnoliopsida</taxon>
        <taxon>Liliopsida</taxon>
        <taxon>Zingiberales</taxon>
        <taxon>Cannaceae</taxon>
        <taxon>Canna</taxon>
    </lineage>
</organism>